<sequence length="433" mass="50774">MEGLLKAEREERNYYQLERDKINTFWEVTKKDLDEAKAALRNKDREMEELEENHQVQIKVYKQKVKHLLYEHQNKIAELKRQAESKMTLQHTEAVSKQGELKKTKRELKHKLKEKQSRNELHVRTIQQNHEKEKTKLREDYERQAQEMHANYVQKTRALRREIELRRKTELKELQNRKDLFIQDLMANHEKAFADIKAYYFDITQNNMALIVSLKDHVEELRKQSYADAKRMLSMKADLQRALEPLAEKTARVEELEKELEAFRSTQERLKKTTKMLATTKDELKDLQWEHEVLEQRFAQVEAERDELYDKFVTTIHEVQQKSGFKNLLLEKKMAVLNDELEKKDAQLSEVLAASNIEPGALAAVTKRLEDVLDVKNKTIRALQLEVAKVVKARNDTIRVYEAKLAEYGIPVEDLGFVPADIGSSAPAGLVAS</sequence>
<keyword evidence="9" id="KW-0206">Cytoskeleton</keyword>
<dbReference type="eggNOG" id="ENOG502QQDA">
    <property type="taxonomic scope" value="Eukaryota"/>
</dbReference>
<keyword evidence="14" id="KW-1185">Reference proteome</keyword>
<name>A0A0L0D8U0_THETB</name>
<dbReference type="OMA" id="MKHLQYE"/>
<dbReference type="Pfam" id="PF13851">
    <property type="entry name" value="GAS"/>
    <property type="match status" value="1"/>
</dbReference>
<dbReference type="GO" id="GO:0031514">
    <property type="term" value="C:motile cilium"/>
    <property type="evidence" value="ECO:0007669"/>
    <property type="project" value="UniProtKB-SubCell"/>
</dbReference>
<dbReference type="GO" id="GO:0031267">
    <property type="term" value="F:small GTPase binding"/>
    <property type="evidence" value="ECO:0007669"/>
    <property type="project" value="InterPro"/>
</dbReference>
<keyword evidence="7 11" id="KW-0175">Coiled coil</keyword>
<evidence type="ECO:0000259" key="12">
    <source>
        <dbReference type="Pfam" id="PF13851"/>
    </source>
</evidence>
<evidence type="ECO:0000256" key="8">
    <source>
        <dbReference type="ARBA" id="ARBA00023069"/>
    </source>
</evidence>
<evidence type="ECO:0000256" key="5">
    <source>
        <dbReference type="ARBA" id="ARBA00022701"/>
    </source>
</evidence>
<proteinExistence type="inferred from homology"/>
<gene>
    <name evidence="13" type="ORF">AMSG_03939</name>
</gene>
<dbReference type="GO" id="GO:0005794">
    <property type="term" value="C:Golgi apparatus"/>
    <property type="evidence" value="ECO:0007669"/>
    <property type="project" value="TreeGrafter"/>
</dbReference>
<evidence type="ECO:0000256" key="11">
    <source>
        <dbReference type="SAM" id="Coils"/>
    </source>
</evidence>
<dbReference type="AlphaFoldDB" id="A0A0L0D8U0"/>
<keyword evidence="4" id="KW-0963">Cytoplasm</keyword>
<accession>A0A0L0D8U0</accession>
<organism evidence="13 14">
    <name type="scientific">Thecamonas trahens ATCC 50062</name>
    <dbReference type="NCBI Taxonomy" id="461836"/>
    <lineage>
        <taxon>Eukaryota</taxon>
        <taxon>Apusozoa</taxon>
        <taxon>Apusomonadida</taxon>
        <taxon>Apusomonadidae</taxon>
        <taxon>Thecamonas</taxon>
    </lineage>
</organism>
<dbReference type="Proteomes" id="UP000054408">
    <property type="component" value="Unassembled WGS sequence"/>
</dbReference>
<feature type="coiled-coil region" evidence="11">
    <location>
        <begin position="30"/>
        <end position="158"/>
    </location>
</feature>
<evidence type="ECO:0000256" key="1">
    <source>
        <dbReference type="ARBA" id="ARBA00004230"/>
    </source>
</evidence>
<keyword evidence="8" id="KW-0969">Cilium</keyword>
<feature type="domain" description="Growth arrest-specific protein 8" evidence="12">
    <location>
        <begin position="184"/>
        <end position="383"/>
    </location>
</feature>
<dbReference type="InterPro" id="IPR039308">
    <property type="entry name" value="GAS8"/>
</dbReference>
<dbReference type="PANTHER" id="PTHR31543">
    <property type="entry name" value="DYNEIN REGULATORY COMPLEX SUBUNIT 4"/>
    <property type="match status" value="1"/>
</dbReference>
<evidence type="ECO:0000256" key="10">
    <source>
        <dbReference type="ARBA" id="ARBA00023273"/>
    </source>
</evidence>
<evidence type="ECO:0000313" key="13">
    <source>
        <dbReference type="EMBL" id="KNC47708.1"/>
    </source>
</evidence>
<dbReference type="OrthoDB" id="767661at2759"/>
<dbReference type="GO" id="GO:0008017">
    <property type="term" value="F:microtubule binding"/>
    <property type="evidence" value="ECO:0007669"/>
    <property type="project" value="InterPro"/>
</dbReference>
<reference evidence="13 14" key="1">
    <citation type="submission" date="2010-05" db="EMBL/GenBank/DDBJ databases">
        <title>The Genome Sequence of Thecamonas trahens ATCC 50062.</title>
        <authorList>
            <consortium name="The Broad Institute Genome Sequencing Platform"/>
            <person name="Russ C."/>
            <person name="Cuomo C."/>
            <person name="Shea T."/>
            <person name="Young S.K."/>
            <person name="Zeng Q."/>
            <person name="Koehrsen M."/>
            <person name="Haas B."/>
            <person name="Borodovsky M."/>
            <person name="Guigo R."/>
            <person name="Alvarado L."/>
            <person name="Berlin A."/>
            <person name="Bochicchio J."/>
            <person name="Borenstein D."/>
            <person name="Chapman S."/>
            <person name="Chen Z."/>
            <person name="Freedman E."/>
            <person name="Gellesch M."/>
            <person name="Goldberg J."/>
            <person name="Griggs A."/>
            <person name="Gujja S."/>
            <person name="Heilman E."/>
            <person name="Heiman D."/>
            <person name="Hepburn T."/>
            <person name="Howarth C."/>
            <person name="Jen D."/>
            <person name="Larson L."/>
            <person name="Mehta T."/>
            <person name="Park D."/>
            <person name="Pearson M."/>
            <person name="Roberts A."/>
            <person name="Saif S."/>
            <person name="Shenoy N."/>
            <person name="Sisk P."/>
            <person name="Stolte C."/>
            <person name="Sykes S."/>
            <person name="Thomson T."/>
            <person name="Walk T."/>
            <person name="White J."/>
            <person name="Yandava C."/>
            <person name="Burger G."/>
            <person name="Gray M.W."/>
            <person name="Holland P.W.H."/>
            <person name="King N."/>
            <person name="Lang F.B.F."/>
            <person name="Roger A.J."/>
            <person name="Ruiz-Trillo I."/>
            <person name="Lander E."/>
            <person name="Nusbaum C."/>
        </authorList>
    </citation>
    <scope>NUCLEOTIDE SEQUENCE [LARGE SCALE GENOMIC DNA]</scope>
    <source>
        <strain evidence="13 14">ATCC 50062</strain>
    </source>
</reference>
<keyword evidence="5" id="KW-0493">Microtubule</keyword>
<dbReference type="GO" id="GO:0048870">
    <property type="term" value="P:cell motility"/>
    <property type="evidence" value="ECO:0007669"/>
    <property type="project" value="InterPro"/>
</dbReference>
<evidence type="ECO:0000256" key="3">
    <source>
        <dbReference type="ARBA" id="ARBA00009859"/>
    </source>
</evidence>
<dbReference type="GeneID" id="25563506"/>
<protein>
    <submittedName>
        <fullName evidence="13">Growth-arrest-specific protein 8</fullName>
    </submittedName>
</protein>
<keyword evidence="10" id="KW-0966">Cell projection</keyword>
<evidence type="ECO:0000256" key="4">
    <source>
        <dbReference type="ARBA" id="ARBA00022490"/>
    </source>
</evidence>
<dbReference type="PANTHER" id="PTHR31543:SF0">
    <property type="entry name" value="DYNEIN REGULATORY COMPLEX SUBUNIT 4"/>
    <property type="match status" value="1"/>
</dbReference>
<dbReference type="EMBL" id="GL349448">
    <property type="protein sequence ID" value="KNC47708.1"/>
    <property type="molecule type" value="Genomic_DNA"/>
</dbReference>
<evidence type="ECO:0000256" key="7">
    <source>
        <dbReference type="ARBA" id="ARBA00023054"/>
    </source>
</evidence>
<keyword evidence="6" id="KW-0282">Flagellum</keyword>
<feature type="coiled-coil region" evidence="11">
    <location>
        <begin position="239"/>
        <end position="354"/>
    </location>
</feature>
<evidence type="ECO:0000256" key="6">
    <source>
        <dbReference type="ARBA" id="ARBA00022846"/>
    </source>
</evidence>
<dbReference type="InterPro" id="IPR025593">
    <property type="entry name" value="GAS8_dom"/>
</dbReference>
<comment type="similarity">
    <text evidence="3">Belongs to the DRC4 family.</text>
</comment>
<evidence type="ECO:0000256" key="9">
    <source>
        <dbReference type="ARBA" id="ARBA00023212"/>
    </source>
</evidence>
<dbReference type="STRING" id="461836.A0A0L0D8U0"/>
<dbReference type="GO" id="GO:0005874">
    <property type="term" value="C:microtubule"/>
    <property type="evidence" value="ECO:0007669"/>
    <property type="project" value="UniProtKB-KW"/>
</dbReference>
<evidence type="ECO:0000313" key="14">
    <source>
        <dbReference type="Proteomes" id="UP000054408"/>
    </source>
</evidence>
<comment type="subcellular location">
    <subcellularLocation>
        <location evidence="1">Cell projection</location>
        <location evidence="1">Cilium</location>
        <location evidence="1">Flagellum</location>
    </subcellularLocation>
    <subcellularLocation>
        <location evidence="2">Cytoplasm</location>
        <location evidence="2">Cytoskeleton</location>
    </subcellularLocation>
</comment>
<evidence type="ECO:0000256" key="2">
    <source>
        <dbReference type="ARBA" id="ARBA00004245"/>
    </source>
</evidence>
<dbReference type="RefSeq" id="XP_013759190.1">
    <property type="nucleotide sequence ID" value="XM_013903736.1"/>
</dbReference>